<feature type="compositionally biased region" description="Basic and acidic residues" evidence="1">
    <location>
        <begin position="266"/>
        <end position="286"/>
    </location>
</feature>
<organism evidence="2">
    <name type="scientific">uncultured Nocardioidaceae bacterium</name>
    <dbReference type="NCBI Taxonomy" id="253824"/>
    <lineage>
        <taxon>Bacteria</taxon>
        <taxon>Bacillati</taxon>
        <taxon>Actinomycetota</taxon>
        <taxon>Actinomycetes</taxon>
        <taxon>Propionibacteriales</taxon>
        <taxon>Nocardioidaceae</taxon>
        <taxon>environmental samples</taxon>
    </lineage>
</organism>
<feature type="region of interest" description="Disordered" evidence="1">
    <location>
        <begin position="245"/>
        <end position="286"/>
    </location>
</feature>
<reference evidence="2" key="1">
    <citation type="submission" date="2020-02" db="EMBL/GenBank/DDBJ databases">
        <authorList>
            <person name="Meier V. D."/>
        </authorList>
    </citation>
    <scope>NUCLEOTIDE SEQUENCE</scope>
    <source>
        <strain evidence="2">AVDCRST_MAG34</strain>
    </source>
</reference>
<protein>
    <submittedName>
        <fullName evidence="2">Uncharacterized protein</fullName>
    </submittedName>
</protein>
<sequence length="286" mass="30806">MTGAAERLREIAAELYGLRPEEFTPARTAAEKGARSEGDRELAAAIKALRRPAVAAWAVNRLVRERGELVGQVVALGESLREAQALLQGEALRDLTRQRRQLVTAVTAEARAAAAEQSVALSESATRQVEETLQAAMADPKAAEAVLSGLLAQPLSSTGVESLTDLVAVPLPERPPGRPQLSLVRDDGRARREAEERVAAAQGSLRMATEAVESLGRKRAKAQARLLQLEAELEELRRRVAEVEEATDAAAERLSELDDEVEEAEAGLRDARSEAEEAEAARDTLE</sequence>
<dbReference type="EMBL" id="CADCUI010000056">
    <property type="protein sequence ID" value="CAA9357575.1"/>
    <property type="molecule type" value="Genomic_DNA"/>
</dbReference>
<gene>
    <name evidence="2" type="ORF">AVDCRST_MAG34-2211</name>
</gene>
<proteinExistence type="predicted"/>
<accession>A0A6J4MEI5</accession>
<dbReference type="AlphaFoldDB" id="A0A6J4MEI5"/>
<dbReference type="Gene3D" id="1.20.5.340">
    <property type="match status" value="1"/>
</dbReference>
<evidence type="ECO:0000313" key="2">
    <source>
        <dbReference type="EMBL" id="CAA9357575.1"/>
    </source>
</evidence>
<name>A0A6J4MEI5_9ACTN</name>
<evidence type="ECO:0000256" key="1">
    <source>
        <dbReference type="SAM" id="MobiDB-lite"/>
    </source>
</evidence>